<evidence type="ECO:0000259" key="1">
    <source>
        <dbReference type="Pfam" id="PF08241"/>
    </source>
</evidence>
<dbReference type="GO" id="GO:0032259">
    <property type="term" value="P:methylation"/>
    <property type="evidence" value="ECO:0007669"/>
    <property type="project" value="UniProtKB-KW"/>
</dbReference>
<dbReference type="Proteomes" id="UP001303236">
    <property type="component" value="Chromosome"/>
</dbReference>
<dbReference type="EMBL" id="CP134500">
    <property type="protein sequence ID" value="WNF31069.1"/>
    <property type="molecule type" value="Genomic_DNA"/>
</dbReference>
<organism evidence="2 3">
    <name type="scientific">Streptomyces durocortorensis</name>
    <dbReference type="NCBI Taxonomy" id="2811104"/>
    <lineage>
        <taxon>Bacteria</taxon>
        <taxon>Bacillati</taxon>
        <taxon>Actinomycetota</taxon>
        <taxon>Actinomycetes</taxon>
        <taxon>Kitasatosporales</taxon>
        <taxon>Streptomycetaceae</taxon>
        <taxon>Streptomyces</taxon>
    </lineage>
</organism>
<dbReference type="CDD" id="cd02440">
    <property type="entry name" value="AdoMet_MTases"/>
    <property type="match status" value="1"/>
</dbReference>
<keyword evidence="2" id="KW-0489">Methyltransferase</keyword>
<protein>
    <submittedName>
        <fullName evidence="2">Methyltransferase domain-containing protein</fullName>
    </submittedName>
</protein>
<evidence type="ECO:0000313" key="3">
    <source>
        <dbReference type="Proteomes" id="UP001303236"/>
    </source>
</evidence>
<dbReference type="InterPro" id="IPR013216">
    <property type="entry name" value="Methyltransf_11"/>
</dbReference>
<reference evidence="2 3" key="1">
    <citation type="submission" date="2023-09" db="EMBL/GenBank/DDBJ databases">
        <title>Genome completion map analysis of the actinomycetes C11-1.</title>
        <authorList>
            <person name="Qin P."/>
            <person name="Guan P."/>
        </authorList>
    </citation>
    <scope>NUCLEOTIDE SEQUENCE [LARGE SCALE GENOMIC DNA]</scope>
    <source>
        <strain evidence="2 3">C11-1</strain>
    </source>
</reference>
<keyword evidence="3" id="KW-1185">Reference proteome</keyword>
<sequence length="269" mass="29039">MSVPYLMEDRREAGRLVAKVDADAWVREYLAPVMPTGAPEVLDVGAGPGHIAQAVCRAWPDSRVVAFDGNPERLAAGSGSADGAALVRRCGDARDLPFEDGVFDVVYSRLMLQYVAERGRAVAEMARVTKPGGVVVLFDLDGQLVWHDPVSPALSAVLDPVVAALRATGFDPHTGRQLYRLAREAGLTDLAVRVDPYHVIAGPIEPAEREQWHLKLDIARPAIARALGSSGAADKAVRIFLDHLDSEDTLTYSVAFTVTGRQKPGARRR</sequence>
<dbReference type="Gene3D" id="3.40.50.150">
    <property type="entry name" value="Vaccinia Virus protein VP39"/>
    <property type="match status" value="1"/>
</dbReference>
<evidence type="ECO:0000313" key="2">
    <source>
        <dbReference type="EMBL" id="WNF31069.1"/>
    </source>
</evidence>
<accession>A0ABY9W4I0</accession>
<gene>
    <name evidence="2" type="ORF">RI138_31920</name>
</gene>
<name>A0ABY9W4I0_9ACTN</name>
<dbReference type="GO" id="GO:0008168">
    <property type="term" value="F:methyltransferase activity"/>
    <property type="evidence" value="ECO:0007669"/>
    <property type="project" value="UniProtKB-KW"/>
</dbReference>
<dbReference type="Pfam" id="PF08241">
    <property type="entry name" value="Methyltransf_11"/>
    <property type="match status" value="1"/>
</dbReference>
<dbReference type="InterPro" id="IPR029063">
    <property type="entry name" value="SAM-dependent_MTases_sf"/>
</dbReference>
<proteinExistence type="predicted"/>
<feature type="domain" description="Methyltransferase type 11" evidence="1">
    <location>
        <begin position="42"/>
        <end position="137"/>
    </location>
</feature>
<dbReference type="PANTHER" id="PTHR43591">
    <property type="entry name" value="METHYLTRANSFERASE"/>
    <property type="match status" value="1"/>
</dbReference>
<keyword evidence="2" id="KW-0808">Transferase</keyword>
<dbReference type="SUPFAM" id="SSF53335">
    <property type="entry name" value="S-adenosyl-L-methionine-dependent methyltransferases"/>
    <property type="match status" value="1"/>
</dbReference>